<dbReference type="InterPro" id="IPR003344">
    <property type="entry name" value="Big_1_dom"/>
</dbReference>
<feature type="non-terminal residue" evidence="2">
    <location>
        <position position="1"/>
    </location>
</feature>
<organism evidence="2 3">
    <name type="scientific">Mariniradius sediminis</name>
    <dbReference type="NCBI Taxonomy" id="2909237"/>
    <lineage>
        <taxon>Bacteria</taxon>
        <taxon>Pseudomonadati</taxon>
        <taxon>Bacteroidota</taxon>
        <taxon>Cytophagia</taxon>
        <taxon>Cytophagales</taxon>
        <taxon>Cyclobacteriaceae</taxon>
        <taxon>Mariniradius</taxon>
    </lineage>
</organism>
<evidence type="ECO:0000259" key="1">
    <source>
        <dbReference type="PROSITE" id="PS51127"/>
    </source>
</evidence>
<feature type="domain" description="Big-1" evidence="1">
    <location>
        <begin position="158"/>
        <end position="244"/>
    </location>
</feature>
<dbReference type="Proteomes" id="UP001201449">
    <property type="component" value="Unassembled WGS sequence"/>
</dbReference>
<dbReference type="InterPro" id="IPR008964">
    <property type="entry name" value="Invasin/intimin_cell_adhesion"/>
</dbReference>
<dbReference type="PROSITE" id="PS51127">
    <property type="entry name" value="BIG1"/>
    <property type="match status" value="1"/>
</dbReference>
<dbReference type="NCBIfam" id="TIGR04183">
    <property type="entry name" value="Por_Secre_tail"/>
    <property type="match status" value="1"/>
</dbReference>
<dbReference type="EMBL" id="JAKEVZ010000005">
    <property type="protein sequence ID" value="MCF1751156.1"/>
    <property type="molecule type" value="Genomic_DNA"/>
</dbReference>
<keyword evidence="3" id="KW-1185">Reference proteome</keyword>
<dbReference type="Pfam" id="PF18676">
    <property type="entry name" value="MBG_2"/>
    <property type="match status" value="2"/>
</dbReference>
<evidence type="ECO:0000313" key="2">
    <source>
        <dbReference type="EMBL" id="MCF1751156.1"/>
    </source>
</evidence>
<dbReference type="RefSeq" id="WP_234861188.1">
    <property type="nucleotide sequence ID" value="NZ_JAKEVZ010000005.1"/>
</dbReference>
<proteinExistence type="predicted"/>
<sequence>ADAKSKTYGDVDPALTFVSVPAVGSTLANGEVVGFTGALDRAAGENVGTYAINQNTVANSNYAISYTGALLTINQLAVTVTADAKSKFCGQVDPPLTYVSAPAVGTVLANGQIISFTGSLTRVLGEGVGSYAIQQATVANSNYAITYVGANLEINGVIIDASASSTPVPVGQPATLRATVTPNVPGVSVTFVLTNDANVTVFSQTVLTNASGVATATTGNLGVLGVYEVTATVGSGCASSIAYIPVFDASGSFVTGGGWINSPAGALVADPTIVGKANFGFVSKYKKGSTQVDGNTEFQFQAGSLNFKSTMHESGSLVISGGRATYRGTGTINGQSGFKFVVVAIDGQWNGQSNPDRFRIKISTTAGVVVYDNQMGSAENTADATILGNNGTGGGSIVIHEVKSNGKKRIAVDLQEVNWNTSNEDLVKELDQMSKGWFEGSSVAMRWNIDAYDGMKPGFYQVVGEVISGNLSDLEDMVEIPVLVREKPLATDILATVKVIPGNVEVGQVFTKLITVDKADDIHTYQVSENDYFELVDDQLVWKSSATPAELRVTVTSTDRTGQSIERELVFRKGAGNNGNFDIPAAASVSEVIVHPNPAREQFANVQVRLSQAAKVNLRVYDPQGRLVYQDEAYEENSFMRTLDLKGYSNGLYMILVQVDNQLITKRLIKE</sequence>
<gene>
    <name evidence="2" type="ORF">L0U89_08740</name>
</gene>
<evidence type="ECO:0000313" key="3">
    <source>
        <dbReference type="Proteomes" id="UP001201449"/>
    </source>
</evidence>
<dbReference type="InterPro" id="IPR041286">
    <property type="entry name" value="MBG_2"/>
</dbReference>
<dbReference type="SUPFAM" id="SSF49373">
    <property type="entry name" value="Invasin/intimin cell-adhesion fragments"/>
    <property type="match status" value="1"/>
</dbReference>
<name>A0ABS9BU55_9BACT</name>
<accession>A0ABS9BU55</accession>
<dbReference type="Pfam" id="PF18962">
    <property type="entry name" value="Por_Secre_tail"/>
    <property type="match status" value="1"/>
</dbReference>
<comment type="caution">
    <text evidence="2">The sequence shown here is derived from an EMBL/GenBank/DDBJ whole genome shotgun (WGS) entry which is preliminary data.</text>
</comment>
<dbReference type="InterPro" id="IPR026444">
    <property type="entry name" value="Secre_tail"/>
</dbReference>
<reference evidence="2 3" key="1">
    <citation type="submission" date="2022-01" db="EMBL/GenBank/DDBJ databases">
        <title>Mariniradius saccharolyticus sp. nov., isolated from sediment of a river.</title>
        <authorList>
            <person name="Liu H."/>
        </authorList>
    </citation>
    <scope>NUCLEOTIDE SEQUENCE [LARGE SCALE GENOMIC DNA]</scope>
    <source>
        <strain evidence="2 3">RY-2</strain>
    </source>
</reference>
<protein>
    <submittedName>
        <fullName evidence="2">T9SS type A sorting domain-containing protein</fullName>
    </submittedName>
</protein>